<dbReference type="CDD" id="cd13690">
    <property type="entry name" value="PBP2_GluB"/>
    <property type="match status" value="1"/>
</dbReference>
<dbReference type="SMART" id="SM00062">
    <property type="entry name" value="PBPb"/>
    <property type="match status" value="1"/>
</dbReference>
<dbReference type="RefSeq" id="WP_084426730.1">
    <property type="nucleotide sequence ID" value="NZ_FWXV01000002.1"/>
</dbReference>
<evidence type="ECO:0000256" key="3">
    <source>
        <dbReference type="ARBA" id="ARBA00022729"/>
    </source>
</evidence>
<dbReference type="InterPro" id="IPR001638">
    <property type="entry name" value="Solute-binding_3/MltF_N"/>
</dbReference>
<comment type="similarity">
    <text evidence="1 4">Belongs to the bacterial solute-binding protein 3 family.</text>
</comment>
<evidence type="ECO:0000313" key="8">
    <source>
        <dbReference type="EMBL" id="SMC92814.1"/>
    </source>
</evidence>
<dbReference type="Pfam" id="PF00497">
    <property type="entry name" value="SBP_bac_3"/>
    <property type="match status" value="1"/>
</dbReference>
<dbReference type="OrthoDB" id="9807888at2"/>
<evidence type="ECO:0000256" key="6">
    <source>
        <dbReference type="SAM" id="SignalP"/>
    </source>
</evidence>
<sequence length="319" mass="33849">MKRVALLLVAAFALTACGGPGRPVDLAVVTSADRPEPEGSGPGQANAAGSQTPDCGDPTASLRPAGLGIGSGSTMAKIKERGRLIAGVDQNTYLFGFRNPATNALEGFDIDMAKQVAKAIFNDESKIQFKVISSRDREKVLEAGEVDIVVRTYTINCERLQKVAFSTVYYTTGQRVLVPKGAPVSSIDDLAGKKVCANAGSTSLAQIAKHPAKPVPWSVINWSDCLVLLQQGQVAAISTDEPILVGMVAQDPAVKIVGPKLTEEPYGIGIPKGNVDMVKFVNAVLDRARGDGSWQQSYNRWVAERLGESATPPAPKYRD</sequence>
<dbReference type="GO" id="GO:0030288">
    <property type="term" value="C:outer membrane-bounded periplasmic space"/>
    <property type="evidence" value="ECO:0007669"/>
    <property type="project" value="TreeGrafter"/>
</dbReference>
<keyword evidence="2" id="KW-0813">Transport</keyword>
<dbReference type="Gene3D" id="3.40.190.10">
    <property type="entry name" value="Periplasmic binding protein-like II"/>
    <property type="match status" value="2"/>
</dbReference>
<evidence type="ECO:0000313" key="9">
    <source>
        <dbReference type="Proteomes" id="UP000192674"/>
    </source>
</evidence>
<name>A0A1Y5XGF7_KIBAR</name>
<feature type="region of interest" description="Disordered" evidence="5">
    <location>
        <begin position="32"/>
        <end position="68"/>
    </location>
</feature>
<dbReference type="AlphaFoldDB" id="A0A1Y5XGF7"/>
<reference evidence="8" key="1">
    <citation type="submission" date="2017-04" db="EMBL/GenBank/DDBJ databases">
        <authorList>
            <person name="Afonso C.L."/>
            <person name="Miller P.J."/>
            <person name="Scott M.A."/>
            <person name="Spackman E."/>
            <person name="Goraichik I."/>
            <person name="Dimitrov K.M."/>
            <person name="Suarez D.L."/>
            <person name="Swayne D.E."/>
        </authorList>
    </citation>
    <scope>NUCLEOTIDE SEQUENCE [LARGE SCALE GENOMIC DNA]</scope>
    <source>
        <strain evidence="8">DSM 43828</strain>
    </source>
</reference>
<dbReference type="EMBL" id="FWXV01000002">
    <property type="protein sequence ID" value="SMC92814.1"/>
    <property type="molecule type" value="Genomic_DNA"/>
</dbReference>
<evidence type="ECO:0000256" key="4">
    <source>
        <dbReference type="RuleBase" id="RU003744"/>
    </source>
</evidence>
<protein>
    <submittedName>
        <fullName evidence="8">Polar amino acid transport system substrate-binding protein</fullName>
    </submittedName>
</protein>
<feature type="signal peptide" evidence="6">
    <location>
        <begin position="1"/>
        <end position="18"/>
    </location>
</feature>
<dbReference type="PROSITE" id="PS51257">
    <property type="entry name" value="PROKAR_LIPOPROTEIN"/>
    <property type="match status" value="1"/>
</dbReference>
<organism evidence="8 9">
    <name type="scientific">Kibdelosporangium aridum</name>
    <dbReference type="NCBI Taxonomy" id="2030"/>
    <lineage>
        <taxon>Bacteria</taxon>
        <taxon>Bacillati</taxon>
        <taxon>Actinomycetota</taxon>
        <taxon>Actinomycetes</taxon>
        <taxon>Pseudonocardiales</taxon>
        <taxon>Pseudonocardiaceae</taxon>
        <taxon>Kibdelosporangium</taxon>
    </lineage>
</organism>
<dbReference type="GO" id="GO:0005576">
    <property type="term" value="C:extracellular region"/>
    <property type="evidence" value="ECO:0007669"/>
    <property type="project" value="TreeGrafter"/>
</dbReference>
<dbReference type="SUPFAM" id="SSF53850">
    <property type="entry name" value="Periplasmic binding protein-like II"/>
    <property type="match status" value="1"/>
</dbReference>
<dbReference type="InterPro" id="IPR018313">
    <property type="entry name" value="SBP_3_CS"/>
</dbReference>
<evidence type="ECO:0000256" key="1">
    <source>
        <dbReference type="ARBA" id="ARBA00010333"/>
    </source>
</evidence>
<dbReference type="GO" id="GO:0006865">
    <property type="term" value="P:amino acid transport"/>
    <property type="evidence" value="ECO:0007669"/>
    <property type="project" value="TreeGrafter"/>
</dbReference>
<dbReference type="Proteomes" id="UP000192674">
    <property type="component" value="Unassembled WGS sequence"/>
</dbReference>
<accession>A0A1Y5XGF7</accession>
<feature type="chain" id="PRO_5039648062" evidence="6">
    <location>
        <begin position="19"/>
        <end position="319"/>
    </location>
</feature>
<keyword evidence="3 6" id="KW-0732">Signal</keyword>
<feature type="domain" description="Solute-binding protein family 3/N-terminal" evidence="7">
    <location>
        <begin position="83"/>
        <end position="305"/>
    </location>
</feature>
<evidence type="ECO:0000256" key="5">
    <source>
        <dbReference type="SAM" id="MobiDB-lite"/>
    </source>
</evidence>
<keyword evidence="9" id="KW-1185">Reference proteome</keyword>
<proteinExistence type="inferred from homology"/>
<dbReference type="PANTHER" id="PTHR30085:SF6">
    <property type="entry name" value="ABC TRANSPORTER GLUTAMINE-BINDING PROTEIN GLNH"/>
    <property type="match status" value="1"/>
</dbReference>
<dbReference type="PROSITE" id="PS01039">
    <property type="entry name" value="SBP_BACTERIAL_3"/>
    <property type="match status" value="1"/>
</dbReference>
<dbReference type="PANTHER" id="PTHR30085">
    <property type="entry name" value="AMINO ACID ABC TRANSPORTER PERMEASE"/>
    <property type="match status" value="1"/>
</dbReference>
<evidence type="ECO:0000256" key="2">
    <source>
        <dbReference type="ARBA" id="ARBA00022448"/>
    </source>
</evidence>
<evidence type="ECO:0000259" key="7">
    <source>
        <dbReference type="SMART" id="SM00062"/>
    </source>
</evidence>
<gene>
    <name evidence="8" type="ORF">SAMN05661093_02889</name>
</gene>
<dbReference type="InterPro" id="IPR051455">
    <property type="entry name" value="Bact_solute-bind_prot3"/>
</dbReference>